<organism evidence="18 19">
    <name type="scientific">Paramormyrops kingsleyae</name>
    <dbReference type="NCBI Taxonomy" id="1676925"/>
    <lineage>
        <taxon>Eukaryota</taxon>
        <taxon>Metazoa</taxon>
        <taxon>Chordata</taxon>
        <taxon>Craniata</taxon>
        <taxon>Vertebrata</taxon>
        <taxon>Euteleostomi</taxon>
        <taxon>Actinopterygii</taxon>
        <taxon>Neopterygii</taxon>
        <taxon>Teleostei</taxon>
        <taxon>Osteoglossocephala</taxon>
        <taxon>Osteoglossomorpha</taxon>
        <taxon>Osteoglossiformes</taxon>
        <taxon>Mormyridae</taxon>
        <taxon>Paramormyrops</taxon>
    </lineage>
</organism>
<dbReference type="CDD" id="cd21201">
    <property type="entry name" value="CH_VAV"/>
    <property type="match status" value="1"/>
</dbReference>
<keyword evidence="2" id="KW-0597">Phosphoprotein</keyword>
<dbReference type="SMART" id="SM00325">
    <property type="entry name" value="RhoGEF"/>
    <property type="match status" value="1"/>
</dbReference>
<dbReference type="PANTHER" id="PTHR45818">
    <property type="entry name" value="PROTEIN VAV"/>
    <property type="match status" value="1"/>
</dbReference>
<dbReference type="GO" id="GO:0008270">
    <property type="term" value="F:zinc ion binding"/>
    <property type="evidence" value="ECO:0007669"/>
    <property type="project" value="UniProtKB-KW"/>
</dbReference>
<feature type="domain" description="DH" evidence="15">
    <location>
        <begin position="194"/>
        <end position="373"/>
    </location>
</feature>
<dbReference type="PROSITE" id="PS50021">
    <property type="entry name" value="CH"/>
    <property type="match status" value="1"/>
</dbReference>
<evidence type="ECO:0000256" key="3">
    <source>
        <dbReference type="ARBA" id="ARBA00022658"/>
    </source>
</evidence>
<accession>A0A3B3T1M6</accession>
<dbReference type="InterPro" id="IPR036872">
    <property type="entry name" value="CH_dom_sf"/>
</dbReference>
<proteinExistence type="predicted"/>
<feature type="domain" description="SH3" evidence="13">
    <location>
        <begin position="587"/>
        <end position="655"/>
    </location>
</feature>
<dbReference type="InterPro" id="IPR037832">
    <property type="entry name" value="PH_Vav"/>
</dbReference>
<keyword evidence="5" id="KW-0677">Repeat</keyword>
<dbReference type="InterPro" id="IPR055251">
    <property type="entry name" value="SOS1_NGEF_PH"/>
</dbReference>
<evidence type="ECO:0000259" key="14">
    <source>
        <dbReference type="PROSITE" id="PS50003"/>
    </source>
</evidence>
<dbReference type="PRINTS" id="PR00452">
    <property type="entry name" value="SH3DOMAIN"/>
</dbReference>
<evidence type="ECO:0000313" key="18">
    <source>
        <dbReference type="Ensembl" id="ENSPKIP00000036977.1"/>
    </source>
</evidence>
<dbReference type="Gene3D" id="3.30.60.20">
    <property type="match status" value="1"/>
</dbReference>
<dbReference type="CDD" id="cd01223">
    <property type="entry name" value="PH_Vav"/>
    <property type="match status" value="1"/>
</dbReference>
<evidence type="ECO:0000259" key="13">
    <source>
        <dbReference type="PROSITE" id="PS50002"/>
    </source>
</evidence>
<protein>
    <submittedName>
        <fullName evidence="18">Vav guanine nucleotide exchange factor 1</fullName>
    </submittedName>
</protein>
<dbReference type="Pfam" id="PF14604">
    <property type="entry name" value="SH3_9"/>
    <property type="match status" value="1"/>
</dbReference>
<dbReference type="InterPro" id="IPR001331">
    <property type="entry name" value="GDS_CDC24_CS"/>
</dbReference>
<sequence length="843" mass="97446">MDLWRQCASWLVRCQVLPSAHRLVWDSAQVCELAYALRDGVLLCQLLNNLKPQCISQREIVLRPQMSQFFCLKNIRTFLGACEVHFGMRTSELFEAFDLFDLRNFEKVIDSLSSLSHTTMARHRGIEPFPVEPCLPDEDIYSGLSEEIDCMEDGGDDLYDCVEDESDEGGDIYEDLMRSEEPPEWEQPAKEVDKRSCCLQEIAQTEEKYSSTLESIIQHFMRPLQRLLQPQDIETIFINVEDLAETHRGLLEETHHSIFMCGASNLHQVFISYKNRLLLYGRYCSQVEEATKHLDQLSNTYTNVQTALKDCSQHANNGRFTLRDLLMVPMQRVLKYHLLLQELLKHTVTQAEKENLRSALDAMRDLAQCVNEVKRDNEIIRQITSFQLSIENMRQSLARYGRPRIDGELKICTPEKKSKQDRYIFLFDMAMVVCKRKSGDVMGLKEIVELEHYRLSDDIEEKDKKWSHLFVLADSYGHRNFELYCKTKELKRKWVEQFTIAFSNVFPEGKRANNHDFEMHSFGETVSCVACHMLLRGIFYQGYRCTVCSTSAHKECLDRVSVCKKKSEHSGTMRRREPKRPALEADKEMPRMEVLQEYCGRPPPPGGGCLALRLSVGDIIELLTANRTQQWWEGRNLGTGESGWFPGSNVGPFTPKPQTDLEAFPWFAGNIDRHVAKSLLMSRPEGTYLVRQKEYDDFAISIKIKTDVKHIKITCINGMLHINEKKAFKGLIELVEYYQQNTLKECFKELDTTLHISYKEPEQSTTQFQFAQTGDMSVSSTLSWARVLYDFSARDSSELSLRMGDDVKITSKDTPEGWWMGESYGQIGLFPANYVQENYSEYC</sequence>
<dbReference type="FunFam" id="1.20.900.10:FF:000009">
    <property type="entry name" value="Vav guanine nucleotide exchange factor 1"/>
    <property type="match status" value="1"/>
</dbReference>
<dbReference type="InterPro" id="IPR001715">
    <property type="entry name" value="CH_dom"/>
</dbReference>
<dbReference type="SMART" id="SM00233">
    <property type="entry name" value="PH"/>
    <property type="match status" value="1"/>
</dbReference>
<dbReference type="InterPro" id="IPR001849">
    <property type="entry name" value="PH_domain"/>
</dbReference>
<dbReference type="Pfam" id="PF11971">
    <property type="entry name" value="CAMSAP_CH"/>
    <property type="match status" value="1"/>
</dbReference>
<dbReference type="Gene3D" id="1.10.418.10">
    <property type="entry name" value="Calponin-like domain"/>
    <property type="match status" value="1"/>
</dbReference>
<dbReference type="Ensembl" id="ENSPKIT00000017931.1">
    <property type="protein sequence ID" value="ENSPKIP00000036977.1"/>
    <property type="gene ID" value="ENSPKIG00000015343.1"/>
</dbReference>
<feature type="domain" description="SH2" evidence="12">
    <location>
        <begin position="666"/>
        <end position="754"/>
    </location>
</feature>
<feature type="domain" description="Phorbol-ester/DAG-type" evidence="17">
    <location>
        <begin position="514"/>
        <end position="563"/>
    </location>
</feature>
<keyword evidence="7" id="KW-0862">Zinc</keyword>
<dbReference type="Gene3D" id="2.30.29.30">
    <property type="entry name" value="Pleckstrin-homology domain (PH domain)/Phosphotyrosine-binding domain (PTB)"/>
    <property type="match status" value="1"/>
</dbReference>
<evidence type="ECO:0000313" key="19">
    <source>
        <dbReference type="Proteomes" id="UP000261540"/>
    </source>
</evidence>
<keyword evidence="4" id="KW-0479">Metal-binding</keyword>
<dbReference type="GO" id="GO:0035556">
    <property type="term" value="P:intracellular signal transduction"/>
    <property type="evidence" value="ECO:0007669"/>
    <property type="project" value="InterPro"/>
</dbReference>
<keyword evidence="6" id="KW-0863">Zinc-finger</keyword>
<dbReference type="SMART" id="SM00326">
    <property type="entry name" value="SH3"/>
    <property type="match status" value="2"/>
</dbReference>
<dbReference type="PROSITE" id="PS50081">
    <property type="entry name" value="ZF_DAG_PE_2"/>
    <property type="match status" value="1"/>
</dbReference>
<evidence type="ECO:0000259" key="12">
    <source>
        <dbReference type="PROSITE" id="PS50001"/>
    </source>
</evidence>
<feature type="domain" description="PH" evidence="14">
    <location>
        <begin position="402"/>
        <end position="503"/>
    </location>
</feature>
<dbReference type="Pfam" id="PF07653">
    <property type="entry name" value="SH3_2"/>
    <property type="match status" value="1"/>
</dbReference>
<dbReference type="InterPro" id="IPR036028">
    <property type="entry name" value="SH3-like_dom_sf"/>
</dbReference>
<evidence type="ECO:0000259" key="15">
    <source>
        <dbReference type="PROSITE" id="PS50010"/>
    </source>
</evidence>
<dbReference type="STRING" id="1676925.ENSPKIP00000036977"/>
<evidence type="ECO:0000256" key="2">
    <source>
        <dbReference type="ARBA" id="ARBA00022553"/>
    </source>
</evidence>
<dbReference type="Pfam" id="PF00017">
    <property type="entry name" value="SH2"/>
    <property type="match status" value="1"/>
</dbReference>
<feature type="domain" description="SH3" evidence="13">
    <location>
        <begin position="780"/>
        <end position="840"/>
    </location>
</feature>
<keyword evidence="3" id="KW-0344">Guanine-nucleotide releasing factor</keyword>
<dbReference type="PRINTS" id="PR00401">
    <property type="entry name" value="SH2DOMAIN"/>
</dbReference>
<evidence type="ECO:0000256" key="9">
    <source>
        <dbReference type="ARBA" id="ARBA00023288"/>
    </source>
</evidence>
<evidence type="ECO:0000256" key="7">
    <source>
        <dbReference type="ARBA" id="ARBA00022833"/>
    </source>
</evidence>
<dbReference type="SMART" id="SM00033">
    <property type="entry name" value="CH"/>
    <property type="match status" value="1"/>
</dbReference>
<dbReference type="InterPro" id="IPR000219">
    <property type="entry name" value="DH_dom"/>
</dbReference>
<dbReference type="InterPro" id="IPR022613">
    <property type="entry name" value="CH_CAMSAP_2"/>
</dbReference>
<dbReference type="InterPro" id="IPR001452">
    <property type="entry name" value="SH3_domain"/>
</dbReference>
<dbReference type="PROSITE" id="PS50003">
    <property type="entry name" value="PH_DOMAIN"/>
    <property type="match status" value="1"/>
</dbReference>
<dbReference type="CDD" id="cd00160">
    <property type="entry name" value="RhoGEF"/>
    <property type="match status" value="1"/>
</dbReference>
<evidence type="ECO:0000256" key="11">
    <source>
        <dbReference type="PROSITE-ProRule" id="PRU00192"/>
    </source>
</evidence>
<keyword evidence="1 11" id="KW-0728">SH3 domain</keyword>
<evidence type="ECO:0000256" key="6">
    <source>
        <dbReference type="ARBA" id="ARBA00022771"/>
    </source>
</evidence>
<evidence type="ECO:0000256" key="1">
    <source>
        <dbReference type="ARBA" id="ARBA00022443"/>
    </source>
</evidence>
<dbReference type="AlphaFoldDB" id="A0A3B3T1M6"/>
<evidence type="ECO:0000259" key="16">
    <source>
        <dbReference type="PROSITE" id="PS50021"/>
    </source>
</evidence>
<dbReference type="PROSITE" id="PS00741">
    <property type="entry name" value="DH_1"/>
    <property type="match status" value="1"/>
</dbReference>
<dbReference type="InterPro" id="IPR002219">
    <property type="entry name" value="PKC_DAG/PE"/>
</dbReference>
<dbReference type="PANTHER" id="PTHR45818:SF2">
    <property type="entry name" value="PROTO-ONCOGENE VAV"/>
    <property type="match status" value="1"/>
</dbReference>
<reference evidence="18" key="2">
    <citation type="submission" date="2025-09" db="UniProtKB">
        <authorList>
            <consortium name="Ensembl"/>
        </authorList>
    </citation>
    <scope>IDENTIFICATION</scope>
</reference>
<dbReference type="InterPro" id="IPR011993">
    <property type="entry name" value="PH-like_dom_sf"/>
</dbReference>
<name>A0A3B3T1M6_9TELE</name>
<keyword evidence="19" id="KW-1185">Reference proteome</keyword>
<dbReference type="Gene3D" id="3.30.505.10">
    <property type="entry name" value="SH2 domain"/>
    <property type="match status" value="1"/>
</dbReference>
<dbReference type="GO" id="GO:0005085">
    <property type="term" value="F:guanyl-nucleotide exchange factor activity"/>
    <property type="evidence" value="ECO:0007669"/>
    <property type="project" value="UniProtKB-KW"/>
</dbReference>
<evidence type="ECO:0000256" key="5">
    <source>
        <dbReference type="ARBA" id="ARBA00022737"/>
    </source>
</evidence>
<feature type="domain" description="Calponin-homology (CH)" evidence="16">
    <location>
        <begin position="1"/>
        <end position="120"/>
    </location>
</feature>
<keyword evidence="9" id="KW-0449">Lipoprotein</keyword>
<dbReference type="Pfam" id="PF22697">
    <property type="entry name" value="SOS1_NGEF_PH"/>
    <property type="match status" value="1"/>
</dbReference>
<evidence type="ECO:0000256" key="8">
    <source>
        <dbReference type="ARBA" id="ARBA00022999"/>
    </source>
</evidence>
<dbReference type="SMART" id="SM00252">
    <property type="entry name" value="SH2"/>
    <property type="match status" value="1"/>
</dbReference>
<dbReference type="Gene3D" id="2.30.30.40">
    <property type="entry name" value="SH3 Domains"/>
    <property type="match status" value="2"/>
</dbReference>
<dbReference type="GO" id="GO:0005737">
    <property type="term" value="C:cytoplasm"/>
    <property type="evidence" value="ECO:0007669"/>
    <property type="project" value="TreeGrafter"/>
</dbReference>
<dbReference type="FunFam" id="1.10.418.10:FF:000019">
    <property type="entry name" value="Vav guanine nucleotide exchange factor 2"/>
    <property type="match status" value="1"/>
</dbReference>
<evidence type="ECO:0000259" key="17">
    <source>
        <dbReference type="PROSITE" id="PS50081"/>
    </source>
</evidence>
<dbReference type="SUPFAM" id="SSF50729">
    <property type="entry name" value="PH domain-like"/>
    <property type="match status" value="1"/>
</dbReference>
<dbReference type="InterPro" id="IPR036860">
    <property type="entry name" value="SH2_dom_sf"/>
</dbReference>
<keyword evidence="8 10" id="KW-0727">SH2 domain</keyword>
<dbReference type="PROSITE" id="PS50002">
    <property type="entry name" value="SH3"/>
    <property type="match status" value="2"/>
</dbReference>
<dbReference type="SUPFAM" id="SSF50044">
    <property type="entry name" value="SH3-domain"/>
    <property type="match status" value="2"/>
</dbReference>
<dbReference type="Proteomes" id="UP000261540">
    <property type="component" value="Unplaced"/>
</dbReference>
<dbReference type="Pfam" id="PF00621">
    <property type="entry name" value="RhoGEF"/>
    <property type="match status" value="1"/>
</dbReference>
<dbReference type="SUPFAM" id="SSF55550">
    <property type="entry name" value="SH2 domain"/>
    <property type="match status" value="1"/>
</dbReference>
<dbReference type="PROSITE" id="PS50001">
    <property type="entry name" value="SH2"/>
    <property type="match status" value="1"/>
</dbReference>
<evidence type="ECO:0000256" key="10">
    <source>
        <dbReference type="PROSITE-ProRule" id="PRU00191"/>
    </source>
</evidence>
<dbReference type="Gene3D" id="1.20.900.10">
    <property type="entry name" value="Dbl homology (DH) domain"/>
    <property type="match status" value="1"/>
</dbReference>
<dbReference type="GO" id="GO:0016477">
    <property type="term" value="P:cell migration"/>
    <property type="evidence" value="ECO:0007669"/>
    <property type="project" value="TreeGrafter"/>
</dbReference>
<dbReference type="SUPFAM" id="SSF47576">
    <property type="entry name" value="Calponin-homology domain, CH-domain"/>
    <property type="match status" value="1"/>
</dbReference>
<dbReference type="PROSITE" id="PS00479">
    <property type="entry name" value="ZF_DAG_PE_1"/>
    <property type="match status" value="1"/>
</dbReference>
<dbReference type="InterPro" id="IPR000980">
    <property type="entry name" value="SH2"/>
</dbReference>
<reference evidence="18" key="1">
    <citation type="submission" date="2025-08" db="UniProtKB">
        <authorList>
            <consortium name="Ensembl"/>
        </authorList>
    </citation>
    <scope>IDENTIFICATION</scope>
</reference>
<dbReference type="Pfam" id="PF00130">
    <property type="entry name" value="C1_1"/>
    <property type="match status" value="1"/>
</dbReference>
<dbReference type="FunFam" id="3.30.60.20:FF:000015">
    <property type="entry name" value="Vav guanine nucleotide exchange factor 1"/>
    <property type="match status" value="1"/>
</dbReference>
<dbReference type="PROSITE" id="PS50010">
    <property type="entry name" value="DH_2"/>
    <property type="match status" value="1"/>
</dbReference>
<dbReference type="GeneTree" id="ENSGT00940000159125"/>
<dbReference type="SUPFAM" id="SSF48065">
    <property type="entry name" value="DBL homology domain (DH-domain)"/>
    <property type="match status" value="1"/>
</dbReference>
<evidence type="ECO:0000256" key="4">
    <source>
        <dbReference type="ARBA" id="ARBA00022723"/>
    </source>
</evidence>
<dbReference type="SMART" id="SM00109">
    <property type="entry name" value="C1"/>
    <property type="match status" value="1"/>
</dbReference>
<dbReference type="InterPro" id="IPR035899">
    <property type="entry name" value="DBL_dom_sf"/>
</dbReference>